<proteinExistence type="predicted"/>
<organism evidence="1 2">
    <name type="scientific">Coprinellus micaceus</name>
    <name type="common">Glistening ink-cap mushroom</name>
    <name type="synonym">Coprinus micaceus</name>
    <dbReference type="NCBI Taxonomy" id="71717"/>
    <lineage>
        <taxon>Eukaryota</taxon>
        <taxon>Fungi</taxon>
        <taxon>Dikarya</taxon>
        <taxon>Basidiomycota</taxon>
        <taxon>Agaricomycotina</taxon>
        <taxon>Agaricomycetes</taxon>
        <taxon>Agaricomycetidae</taxon>
        <taxon>Agaricales</taxon>
        <taxon>Agaricineae</taxon>
        <taxon>Psathyrellaceae</taxon>
        <taxon>Coprinellus</taxon>
    </lineage>
</organism>
<dbReference type="STRING" id="71717.A0A4Y7TTA4"/>
<comment type="caution">
    <text evidence="1">The sequence shown here is derived from an EMBL/GenBank/DDBJ whole genome shotgun (WGS) entry which is preliminary data.</text>
</comment>
<reference evidence="1 2" key="1">
    <citation type="journal article" date="2019" name="Nat. Ecol. Evol.">
        <title>Megaphylogeny resolves global patterns of mushroom evolution.</title>
        <authorList>
            <person name="Varga T."/>
            <person name="Krizsan K."/>
            <person name="Foldi C."/>
            <person name="Dima B."/>
            <person name="Sanchez-Garcia M."/>
            <person name="Sanchez-Ramirez S."/>
            <person name="Szollosi G.J."/>
            <person name="Szarkandi J.G."/>
            <person name="Papp V."/>
            <person name="Albert L."/>
            <person name="Andreopoulos W."/>
            <person name="Angelini C."/>
            <person name="Antonin V."/>
            <person name="Barry K.W."/>
            <person name="Bougher N.L."/>
            <person name="Buchanan P."/>
            <person name="Buyck B."/>
            <person name="Bense V."/>
            <person name="Catcheside P."/>
            <person name="Chovatia M."/>
            <person name="Cooper J."/>
            <person name="Damon W."/>
            <person name="Desjardin D."/>
            <person name="Finy P."/>
            <person name="Geml J."/>
            <person name="Haridas S."/>
            <person name="Hughes K."/>
            <person name="Justo A."/>
            <person name="Karasinski D."/>
            <person name="Kautmanova I."/>
            <person name="Kiss B."/>
            <person name="Kocsube S."/>
            <person name="Kotiranta H."/>
            <person name="LaButti K.M."/>
            <person name="Lechner B.E."/>
            <person name="Liimatainen K."/>
            <person name="Lipzen A."/>
            <person name="Lukacs Z."/>
            <person name="Mihaltcheva S."/>
            <person name="Morgado L.N."/>
            <person name="Niskanen T."/>
            <person name="Noordeloos M.E."/>
            <person name="Ohm R.A."/>
            <person name="Ortiz-Santana B."/>
            <person name="Ovrebo C."/>
            <person name="Racz N."/>
            <person name="Riley R."/>
            <person name="Savchenko A."/>
            <person name="Shiryaev A."/>
            <person name="Soop K."/>
            <person name="Spirin V."/>
            <person name="Szebenyi C."/>
            <person name="Tomsovsky M."/>
            <person name="Tulloss R.E."/>
            <person name="Uehling J."/>
            <person name="Grigoriev I.V."/>
            <person name="Vagvolgyi C."/>
            <person name="Papp T."/>
            <person name="Martin F.M."/>
            <person name="Miettinen O."/>
            <person name="Hibbett D.S."/>
            <person name="Nagy L.G."/>
        </authorList>
    </citation>
    <scope>NUCLEOTIDE SEQUENCE [LARGE SCALE GENOMIC DNA]</scope>
    <source>
        <strain evidence="1 2">FP101781</strain>
    </source>
</reference>
<accession>A0A4Y7TTA4</accession>
<name>A0A4Y7TTA4_COPMI</name>
<evidence type="ECO:0008006" key="3">
    <source>
        <dbReference type="Google" id="ProtNLM"/>
    </source>
</evidence>
<dbReference type="SUPFAM" id="SSF52047">
    <property type="entry name" value="RNI-like"/>
    <property type="match status" value="1"/>
</dbReference>
<dbReference type="Proteomes" id="UP000298030">
    <property type="component" value="Unassembled WGS sequence"/>
</dbReference>
<sequence length="414" mass="46300">MSAQEFPQELLDLVIDHLNGDFPALKSLSQISRPWSQLTRQHIFQRISLKSNIRCITLKELITVRLELSQYIQAVEVRHEDRYLPPLYATPSNLCDLLVLLPAVTKLSLDGALRLIEWDSVPDELQSALYDVMKRVTSLELASISSFQIAPLAQCQQLKELSLVEVDLQPAMYTQPSPSALPSNSQKLSGRLQRLTVGNCAEALKALIALQPFCTIDLCHPTELVVNAFKFGSDMATALGHCCSAVESYYAFALTDRPKFTNPFTDTMIDFSRTPRIKHLCIRLAYYHWLAQINSTILEPIAHGLDGVLGSSNLETVTILLEFAPPPTRPEAGTEVDVYFAATREAWGLLDDVLSKDVFGKLQAVLLVFGTPNRTEQNCRWPGLWPARDRLIDKMPKMTAKGVLNITRSRSHPS</sequence>
<dbReference type="EMBL" id="QPFP01000005">
    <property type="protein sequence ID" value="TEB36842.1"/>
    <property type="molecule type" value="Genomic_DNA"/>
</dbReference>
<dbReference type="AlphaFoldDB" id="A0A4Y7TTA4"/>
<protein>
    <recommendedName>
        <fullName evidence="3">F-box domain-containing protein</fullName>
    </recommendedName>
</protein>
<dbReference type="OrthoDB" id="2828833at2759"/>
<evidence type="ECO:0000313" key="2">
    <source>
        <dbReference type="Proteomes" id="UP000298030"/>
    </source>
</evidence>
<keyword evidence="2" id="KW-1185">Reference proteome</keyword>
<evidence type="ECO:0000313" key="1">
    <source>
        <dbReference type="EMBL" id="TEB36842.1"/>
    </source>
</evidence>
<gene>
    <name evidence="1" type="ORF">FA13DRAFT_1810415</name>
</gene>